<protein>
    <recommendedName>
        <fullName evidence="11">TauD/TfdA-like domain-containing protein</fullName>
    </recommendedName>
</protein>
<dbReference type="CDD" id="cd00250">
    <property type="entry name" value="CAS_like"/>
    <property type="match status" value="1"/>
</dbReference>
<evidence type="ECO:0000256" key="5">
    <source>
        <dbReference type="ARBA" id="ARBA00023002"/>
    </source>
</evidence>
<dbReference type="InterPro" id="IPR050411">
    <property type="entry name" value="AlphaKG_dependent_hydroxylases"/>
</dbReference>
<gene>
    <name evidence="9" type="ORF">TRICI_004489</name>
</gene>
<evidence type="ECO:0000256" key="3">
    <source>
        <dbReference type="ARBA" id="ARBA00022723"/>
    </source>
</evidence>
<dbReference type="InterPro" id="IPR003819">
    <property type="entry name" value="TauD/TfdA-like"/>
</dbReference>
<evidence type="ECO:0000256" key="1">
    <source>
        <dbReference type="ARBA" id="ARBA00001954"/>
    </source>
</evidence>
<organism evidence="9 10">
    <name type="scientific">Trichomonascus ciferrii</name>
    <dbReference type="NCBI Taxonomy" id="44093"/>
    <lineage>
        <taxon>Eukaryota</taxon>
        <taxon>Fungi</taxon>
        <taxon>Dikarya</taxon>
        <taxon>Ascomycota</taxon>
        <taxon>Saccharomycotina</taxon>
        <taxon>Dipodascomycetes</taxon>
        <taxon>Dipodascales</taxon>
        <taxon>Trichomonascaceae</taxon>
        <taxon>Trichomonascus</taxon>
        <taxon>Trichomonascus ciferrii complex</taxon>
    </lineage>
</organism>
<comment type="cofactor">
    <cofactor evidence="1">
        <name>Fe(2+)</name>
        <dbReference type="ChEBI" id="CHEBI:29033"/>
    </cofactor>
</comment>
<dbReference type="OrthoDB" id="406634at2759"/>
<dbReference type="Proteomes" id="UP000761534">
    <property type="component" value="Unassembled WGS sequence"/>
</dbReference>
<dbReference type="Pfam" id="PF02668">
    <property type="entry name" value="TauD"/>
    <property type="match status" value="1"/>
</dbReference>
<dbReference type="GO" id="GO:0016706">
    <property type="term" value="F:2-oxoglutarate-dependent dioxygenase activity"/>
    <property type="evidence" value="ECO:0007669"/>
    <property type="project" value="UniProtKB-ARBA"/>
</dbReference>
<accession>A0A642V0F5</accession>
<reference evidence="9" key="1">
    <citation type="journal article" date="2019" name="G3 (Bethesda)">
        <title>Genome Assemblies of Two Rare Opportunistic Yeast Pathogens: Diutina rugosa (syn. Candida rugosa) and Trichomonascus ciferrii (syn. Candida ciferrii).</title>
        <authorList>
            <person name="Mixao V."/>
            <person name="Saus E."/>
            <person name="Hansen A.P."/>
            <person name="Lass-Florl C."/>
            <person name="Gabaldon T."/>
        </authorList>
    </citation>
    <scope>NUCLEOTIDE SEQUENCE</scope>
    <source>
        <strain evidence="9">CBS 4856</strain>
    </source>
</reference>
<evidence type="ECO:0008006" key="11">
    <source>
        <dbReference type="Google" id="ProtNLM"/>
    </source>
</evidence>
<evidence type="ECO:0000259" key="7">
    <source>
        <dbReference type="Pfam" id="PF02668"/>
    </source>
</evidence>
<comment type="similarity">
    <text evidence="2">Belongs to the gamma-BBH/TMLD family.</text>
</comment>
<evidence type="ECO:0000313" key="9">
    <source>
        <dbReference type="EMBL" id="KAA8909422.1"/>
    </source>
</evidence>
<feature type="domain" description="TauD/TfdA-like" evidence="7">
    <location>
        <begin position="141"/>
        <end position="398"/>
    </location>
</feature>
<comment type="caution">
    <text evidence="9">The sequence shown here is derived from an EMBL/GenBank/DDBJ whole genome shotgun (WGS) entry which is preliminary data.</text>
</comment>
<dbReference type="GO" id="GO:0045329">
    <property type="term" value="P:carnitine biosynthetic process"/>
    <property type="evidence" value="ECO:0007669"/>
    <property type="project" value="TreeGrafter"/>
</dbReference>
<dbReference type="InterPro" id="IPR038492">
    <property type="entry name" value="GBBH-like_N_sf"/>
</dbReference>
<keyword evidence="6" id="KW-0408">Iron</keyword>
<feature type="domain" description="Gamma-butyrobetaine hydroxylase-like N-terminal" evidence="8">
    <location>
        <begin position="37"/>
        <end position="106"/>
    </location>
</feature>
<dbReference type="InterPro" id="IPR042098">
    <property type="entry name" value="TauD-like_sf"/>
</dbReference>
<keyword evidence="3" id="KW-0479">Metal-binding</keyword>
<dbReference type="EMBL" id="SWFS01000340">
    <property type="protein sequence ID" value="KAA8909422.1"/>
    <property type="molecule type" value="Genomic_DNA"/>
</dbReference>
<dbReference type="InterPro" id="IPR010376">
    <property type="entry name" value="GBBH-like_N"/>
</dbReference>
<dbReference type="AlphaFoldDB" id="A0A642V0F5"/>
<proteinExistence type="inferred from homology"/>
<dbReference type="PANTHER" id="PTHR10696">
    <property type="entry name" value="GAMMA-BUTYROBETAINE HYDROXYLASE-RELATED"/>
    <property type="match status" value="1"/>
</dbReference>
<keyword evidence="4" id="KW-0223">Dioxygenase</keyword>
<evidence type="ECO:0000313" key="10">
    <source>
        <dbReference type="Proteomes" id="UP000761534"/>
    </source>
</evidence>
<dbReference type="GO" id="GO:0005739">
    <property type="term" value="C:mitochondrion"/>
    <property type="evidence" value="ECO:0007669"/>
    <property type="project" value="TreeGrafter"/>
</dbReference>
<dbReference type="GO" id="GO:0046872">
    <property type="term" value="F:metal ion binding"/>
    <property type="evidence" value="ECO:0007669"/>
    <property type="project" value="UniProtKB-KW"/>
</dbReference>
<sequence>MLSNVSRRGVRIGLKNARFLHVHSFDARKITVSDPSFDSAEPVGFRNLFLRDACPSFVNPSTRQKSFSTGQLKADIAAEDVSVAEDGQSLTVKWNDGVTSHYPKHLLQRYSSRSARRQYRLINGSAQNIWKEPKLSDIHNCSFKDYMQDDKAFADTLSELCRTGLVFLKDVPRPEEMDEIPVEAIARRVGYIHQTFYGQSWDVVAVPEAINIAYTSVYLPLHMDLLYYESPPGVQLLHVVDNTAKGGESVFADSFAAALSVLKKDPEAYEALTRIPLTFHYPHETNHYYYQRPLIVEDTSSEINSETGRHDIKVVNYSPPFQGPLDSIATSTDISDRDLDAFIRGLKMFEAYIDDPANCIELHTPENTCMVFMNRRILHGRREFSFNSSGKRFFKGTYLDIDTVQSKLRTATQNNIVPDSLN</sequence>
<evidence type="ECO:0000256" key="4">
    <source>
        <dbReference type="ARBA" id="ARBA00022964"/>
    </source>
</evidence>
<name>A0A642V0F5_9ASCO</name>
<dbReference type="Gene3D" id="3.60.130.10">
    <property type="entry name" value="Clavaminate synthase-like"/>
    <property type="match status" value="1"/>
</dbReference>
<keyword evidence="10" id="KW-1185">Reference proteome</keyword>
<dbReference type="SUPFAM" id="SSF51197">
    <property type="entry name" value="Clavaminate synthase-like"/>
    <property type="match status" value="1"/>
</dbReference>
<dbReference type="Pfam" id="PF06155">
    <property type="entry name" value="GBBH-like_N"/>
    <property type="match status" value="1"/>
</dbReference>
<dbReference type="VEuPathDB" id="FungiDB:TRICI_004489"/>
<keyword evidence="5" id="KW-0560">Oxidoreductase</keyword>
<dbReference type="PANTHER" id="PTHR10696:SF25">
    <property type="entry name" value="OXIDOREDUCTASE AIM17-RELATED"/>
    <property type="match status" value="1"/>
</dbReference>
<evidence type="ECO:0000259" key="8">
    <source>
        <dbReference type="Pfam" id="PF06155"/>
    </source>
</evidence>
<dbReference type="Gene3D" id="3.30.2020.30">
    <property type="match status" value="1"/>
</dbReference>
<evidence type="ECO:0000256" key="2">
    <source>
        <dbReference type="ARBA" id="ARBA00008654"/>
    </source>
</evidence>
<evidence type="ECO:0000256" key="6">
    <source>
        <dbReference type="ARBA" id="ARBA00023004"/>
    </source>
</evidence>